<dbReference type="GO" id="GO:0033499">
    <property type="term" value="P:galactose catabolic process via UDP-galactose, Leloir pathway"/>
    <property type="evidence" value="ECO:0007669"/>
    <property type="project" value="TreeGrafter"/>
</dbReference>
<evidence type="ECO:0000256" key="1">
    <source>
        <dbReference type="SAM" id="MobiDB-lite"/>
    </source>
</evidence>
<dbReference type="Proteomes" id="UP000717328">
    <property type="component" value="Unassembled WGS sequence"/>
</dbReference>
<feature type="region of interest" description="Disordered" evidence="1">
    <location>
        <begin position="67"/>
        <end position="102"/>
    </location>
</feature>
<sequence length="102" mass="11490">VTYTLERKSTWKIKIDSTATKETPIMMSGHHYWNLEAYQETEDLIGHYAQLYASKFVATDKQLLPNGTLTDVSSTPMDFRKPKSVGRGIETTKPGEFCGDGE</sequence>
<dbReference type="InterPro" id="IPR011013">
    <property type="entry name" value="Gal_mutarotase_sf_dom"/>
</dbReference>
<gene>
    <name evidence="2" type="ORF">H0H81_010571</name>
</gene>
<dbReference type="InterPro" id="IPR008183">
    <property type="entry name" value="Aldose_1/G6P_1-epimerase"/>
</dbReference>
<feature type="compositionally biased region" description="Polar residues" evidence="1">
    <location>
        <begin position="67"/>
        <end position="76"/>
    </location>
</feature>
<feature type="non-terminal residue" evidence="2">
    <location>
        <position position="1"/>
    </location>
</feature>
<dbReference type="InterPro" id="IPR014718">
    <property type="entry name" value="GH-type_carb-bd"/>
</dbReference>
<dbReference type="PANTHER" id="PTHR10091:SF6">
    <property type="entry name" value="1-EPIMERASE, PUTATIVE (AFU_ORTHOLOGUE AFUA_3G13240)-RELATED"/>
    <property type="match status" value="1"/>
</dbReference>
<comment type="caution">
    <text evidence="2">The sequence shown here is derived from an EMBL/GenBank/DDBJ whole genome shotgun (WGS) entry which is preliminary data.</text>
</comment>
<dbReference type="SUPFAM" id="SSF74650">
    <property type="entry name" value="Galactose mutarotase-like"/>
    <property type="match status" value="1"/>
</dbReference>
<dbReference type="Gene3D" id="2.70.98.10">
    <property type="match status" value="1"/>
</dbReference>
<dbReference type="GO" id="GO:0030246">
    <property type="term" value="F:carbohydrate binding"/>
    <property type="evidence" value="ECO:0007669"/>
    <property type="project" value="InterPro"/>
</dbReference>
<reference evidence="2" key="2">
    <citation type="submission" date="2021-10" db="EMBL/GenBank/DDBJ databases">
        <title>Phylogenomics reveals ancestral predisposition of the termite-cultivated fungus Termitomyces towards a domesticated lifestyle.</title>
        <authorList>
            <person name="Auxier B."/>
            <person name="Grum-Grzhimaylo A."/>
            <person name="Cardenas M.E."/>
            <person name="Lodge J.D."/>
            <person name="Laessoe T."/>
            <person name="Pedersen O."/>
            <person name="Smith M.E."/>
            <person name="Kuyper T.W."/>
            <person name="Franco-Molano E.A."/>
            <person name="Baroni T.J."/>
            <person name="Aanen D.K."/>
        </authorList>
    </citation>
    <scope>NUCLEOTIDE SEQUENCE</scope>
    <source>
        <strain evidence="2">D49</strain>
    </source>
</reference>
<dbReference type="OrthoDB" id="274691at2759"/>
<reference evidence="2" key="1">
    <citation type="submission" date="2021-02" db="EMBL/GenBank/DDBJ databases">
        <authorList>
            <person name="Nieuwenhuis M."/>
            <person name="Van De Peppel L.J.J."/>
        </authorList>
    </citation>
    <scope>NUCLEOTIDE SEQUENCE</scope>
    <source>
        <strain evidence="2">D49</strain>
    </source>
</reference>
<dbReference type="GO" id="GO:0004034">
    <property type="term" value="F:aldose 1-epimerase activity"/>
    <property type="evidence" value="ECO:0007669"/>
    <property type="project" value="TreeGrafter"/>
</dbReference>
<evidence type="ECO:0000313" key="3">
    <source>
        <dbReference type="Proteomes" id="UP000717328"/>
    </source>
</evidence>
<protein>
    <submittedName>
        <fullName evidence="2">Uncharacterized protein</fullName>
    </submittedName>
</protein>
<accession>A0A9P7FVL5</accession>
<dbReference type="AlphaFoldDB" id="A0A9P7FVL5"/>
<dbReference type="GO" id="GO:0006006">
    <property type="term" value="P:glucose metabolic process"/>
    <property type="evidence" value="ECO:0007669"/>
    <property type="project" value="TreeGrafter"/>
</dbReference>
<evidence type="ECO:0000313" key="2">
    <source>
        <dbReference type="EMBL" id="KAG5635637.1"/>
    </source>
</evidence>
<keyword evidence="3" id="KW-1185">Reference proteome</keyword>
<proteinExistence type="predicted"/>
<dbReference type="PANTHER" id="PTHR10091">
    <property type="entry name" value="ALDOSE-1-EPIMERASE"/>
    <property type="match status" value="1"/>
</dbReference>
<organism evidence="2 3">
    <name type="scientific">Sphagnurus paluster</name>
    <dbReference type="NCBI Taxonomy" id="117069"/>
    <lineage>
        <taxon>Eukaryota</taxon>
        <taxon>Fungi</taxon>
        <taxon>Dikarya</taxon>
        <taxon>Basidiomycota</taxon>
        <taxon>Agaricomycotina</taxon>
        <taxon>Agaricomycetes</taxon>
        <taxon>Agaricomycetidae</taxon>
        <taxon>Agaricales</taxon>
        <taxon>Tricholomatineae</taxon>
        <taxon>Lyophyllaceae</taxon>
        <taxon>Sphagnurus</taxon>
    </lineage>
</organism>
<name>A0A9P7FVL5_9AGAR</name>
<dbReference type="EMBL" id="JABCKI010006049">
    <property type="protein sequence ID" value="KAG5635637.1"/>
    <property type="molecule type" value="Genomic_DNA"/>
</dbReference>
<dbReference type="Pfam" id="PF01263">
    <property type="entry name" value="Aldose_epim"/>
    <property type="match status" value="1"/>
</dbReference>